<evidence type="ECO:0000256" key="5">
    <source>
        <dbReference type="ARBA" id="ARBA00022989"/>
    </source>
</evidence>
<evidence type="ECO:0000256" key="8">
    <source>
        <dbReference type="SAM" id="Phobius"/>
    </source>
</evidence>
<evidence type="ECO:0000256" key="6">
    <source>
        <dbReference type="ARBA" id="ARBA00023004"/>
    </source>
</evidence>
<keyword evidence="7 8" id="KW-0472">Membrane</keyword>
<name>A0ABP5KHG8_9ACTN</name>
<comment type="caution">
    <text evidence="9">The sequence shown here is derived from an EMBL/GenBank/DDBJ whole genome shotgun (WGS) entry which is preliminary data.</text>
</comment>
<evidence type="ECO:0000256" key="2">
    <source>
        <dbReference type="ARBA" id="ARBA00022617"/>
    </source>
</evidence>
<evidence type="ECO:0000256" key="4">
    <source>
        <dbReference type="ARBA" id="ARBA00022723"/>
    </source>
</evidence>
<keyword evidence="3 8" id="KW-0812">Transmembrane</keyword>
<keyword evidence="10" id="KW-1185">Reference proteome</keyword>
<keyword evidence="6" id="KW-0408">Iron</keyword>
<dbReference type="InterPro" id="IPR034804">
    <property type="entry name" value="SQR/QFR_C/D"/>
</dbReference>
<dbReference type="CDD" id="cd03500">
    <property type="entry name" value="SQR_TypeA_SdhD_like"/>
    <property type="match status" value="1"/>
</dbReference>
<feature type="transmembrane region" description="Helical" evidence="8">
    <location>
        <begin position="126"/>
        <end position="146"/>
    </location>
</feature>
<dbReference type="SUPFAM" id="SSF81343">
    <property type="entry name" value="Fumarate reductase respiratory complex transmembrane subunits"/>
    <property type="match status" value="1"/>
</dbReference>
<comment type="subcellular location">
    <subcellularLocation>
        <location evidence="1">Membrane</location>
    </subcellularLocation>
</comment>
<keyword evidence="2" id="KW-0349">Heme</keyword>
<feature type="transmembrane region" description="Helical" evidence="8">
    <location>
        <begin position="166"/>
        <end position="185"/>
    </location>
</feature>
<evidence type="ECO:0000313" key="10">
    <source>
        <dbReference type="Proteomes" id="UP001500443"/>
    </source>
</evidence>
<evidence type="ECO:0000313" key="9">
    <source>
        <dbReference type="EMBL" id="GAA2132197.1"/>
    </source>
</evidence>
<protein>
    <submittedName>
        <fullName evidence="9">Succinate dehydrogenase hydrophobic membrane anchor subunit</fullName>
    </submittedName>
</protein>
<feature type="transmembrane region" description="Helical" evidence="8">
    <location>
        <begin position="79"/>
        <end position="106"/>
    </location>
</feature>
<evidence type="ECO:0000256" key="1">
    <source>
        <dbReference type="ARBA" id="ARBA00004370"/>
    </source>
</evidence>
<organism evidence="9 10">
    <name type="scientific">Streptomyces synnematoformans</name>
    <dbReference type="NCBI Taxonomy" id="415721"/>
    <lineage>
        <taxon>Bacteria</taxon>
        <taxon>Bacillati</taxon>
        <taxon>Actinomycetota</taxon>
        <taxon>Actinomycetes</taxon>
        <taxon>Kitasatosporales</taxon>
        <taxon>Streptomycetaceae</taxon>
        <taxon>Streptomyces</taxon>
    </lineage>
</organism>
<dbReference type="Gene3D" id="1.20.1300.10">
    <property type="entry name" value="Fumarate reductase/succinate dehydrogenase, transmembrane subunit"/>
    <property type="match status" value="1"/>
</dbReference>
<gene>
    <name evidence="9" type="ORF">GCM10009802_40490</name>
</gene>
<keyword evidence="4" id="KW-0479">Metal-binding</keyword>
<dbReference type="InterPro" id="IPR000701">
    <property type="entry name" value="SuccDH_FuR_B_TM-su"/>
</dbReference>
<proteinExistence type="predicted"/>
<keyword evidence="5 8" id="KW-1133">Transmembrane helix</keyword>
<dbReference type="Pfam" id="PF01127">
    <property type="entry name" value="Sdh_cyt"/>
    <property type="match status" value="1"/>
</dbReference>
<evidence type="ECO:0000256" key="7">
    <source>
        <dbReference type="ARBA" id="ARBA00023136"/>
    </source>
</evidence>
<dbReference type="EMBL" id="BAAAPF010000143">
    <property type="protein sequence ID" value="GAA2132197.1"/>
    <property type="molecule type" value="Genomic_DNA"/>
</dbReference>
<reference evidence="10" key="1">
    <citation type="journal article" date="2019" name="Int. J. Syst. Evol. Microbiol.">
        <title>The Global Catalogue of Microorganisms (GCM) 10K type strain sequencing project: providing services to taxonomists for standard genome sequencing and annotation.</title>
        <authorList>
            <consortium name="The Broad Institute Genomics Platform"/>
            <consortium name="The Broad Institute Genome Sequencing Center for Infectious Disease"/>
            <person name="Wu L."/>
            <person name="Ma J."/>
        </authorList>
    </citation>
    <scope>NUCLEOTIDE SEQUENCE [LARGE SCALE GENOMIC DNA]</scope>
    <source>
        <strain evidence="10">JCM 15481</strain>
    </source>
</reference>
<accession>A0ABP5KHG8</accession>
<evidence type="ECO:0000256" key="3">
    <source>
        <dbReference type="ARBA" id="ARBA00022692"/>
    </source>
</evidence>
<dbReference type="Proteomes" id="UP001500443">
    <property type="component" value="Unassembled WGS sequence"/>
</dbReference>
<sequence length="190" mass="20866">MDRRRDLGGADGRGGLSGARSCRARAVRELMTMATSDIELTGSSAAYSPDNPAPLIEAPRARTPRTAGSTGRSRTNFELYGWVFMRLSGIVLAVLVVGHLLIQLVLDGGVSKVSFAFVAGRWASPFWQGWDLLMLWLAMLHGANGLRTVINDYAERDGTRFWLKMLLYAATVFTVLLGTLVIFTFDPNIR</sequence>